<dbReference type="SUPFAM" id="SSF46785">
    <property type="entry name" value="Winged helix' DNA-binding domain"/>
    <property type="match status" value="1"/>
</dbReference>
<evidence type="ECO:0000313" key="7">
    <source>
        <dbReference type="Proteomes" id="UP000651050"/>
    </source>
</evidence>
<organism evidence="6 7">
    <name type="scientific">Caenimonas aquaedulcis</name>
    <dbReference type="NCBI Taxonomy" id="2793270"/>
    <lineage>
        <taxon>Bacteria</taxon>
        <taxon>Pseudomonadati</taxon>
        <taxon>Pseudomonadota</taxon>
        <taxon>Betaproteobacteria</taxon>
        <taxon>Burkholderiales</taxon>
        <taxon>Comamonadaceae</taxon>
        <taxon>Caenimonas</taxon>
    </lineage>
</organism>
<evidence type="ECO:0000256" key="3">
    <source>
        <dbReference type="ARBA" id="ARBA00023163"/>
    </source>
</evidence>
<evidence type="ECO:0000259" key="5">
    <source>
        <dbReference type="PROSITE" id="PS51063"/>
    </source>
</evidence>
<dbReference type="CDD" id="cd00038">
    <property type="entry name" value="CAP_ED"/>
    <property type="match status" value="1"/>
</dbReference>
<accession>A0A931H8Y5</accession>
<evidence type="ECO:0000313" key="6">
    <source>
        <dbReference type="EMBL" id="MBG9390577.1"/>
    </source>
</evidence>
<dbReference type="RefSeq" id="WP_196988309.1">
    <property type="nucleotide sequence ID" value="NZ_JADWYS010000001.1"/>
</dbReference>
<dbReference type="InterPro" id="IPR000595">
    <property type="entry name" value="cNMP-bd_dom"/>
</dbReference>
<dbReference type="AlphaFoldDB" id="A0A931H8Y5"/>
<dbReference type="SMART" id="SM00419">
    <property type="entry name" value="HTH_CRP"/>
    <property type="match status" value="1"/>
</dbReference>
<dbReference type="InterPro" id="IPR018490">
    <property type="entry name" value="cNMP-bd_dom_sf"/>
</dbReference>
<dbReference type="PROSITE" id="PS51063">
    <property type="entry name" value="HTH_CRP_2"/>
    <property type="match status" value="1"/>
</dbReference>
<dbReference type="PROSITE" id="PS50042">
    <property type="entry name" value="CNMP_BINDING_3"/>
    <property type="match status" value="1"/>
</dbReference>
<gene>
    <name evidence="6" type="ORF">I5803_21275</name>
</gene>
<dbReference type="EMBL" id="JADWYS010000001">
    <property type="protein sequence ID" value="MBG9390577.1"/>
    <property type="molecule type" value="Genomic_DNA"/>
</dbReference>
<dbReference type="Gene3D" id="1.10.10.10">
    <property type="entry name" value="Winged helix-like DNA-binding domain superfamily/Winged helix DNA-binding domain"/>
    <property type="match status" value="1"/>
</dbReference>
<dbReference type="Proteomes" id="UP000651050">
    <property type="component" value="Unassembled WGS sequence"/>
</dbReference>
<reference evidence="6" key="1">
    <citation type="submission" date="2020-11" db="EMBL/GenBank/DDBJ databases">
        <title>Bacterial whole genome sequence for Caenimonas sp. DR4.4.</title>
        <authorList>
            <person name="Le V."/>
            <person name="Ko S.-R."/>
            <person name="Ahn C.-Y."/>
            <person name="Oh H.-M."/>
        </authorList>
    </citation>
    <scope>NUCLEOTIDE SEQUENCE</scope>
    <source>
        <strain evidence="6">DR4.4</strain>
    </source>
</reference>
<dbReference type="InterPro" id="IPR036390">
    <property type="entry name" value="WH_DNA-bd_sf"/>
</dbReference>
<keyword evidence="1" id="KW-0805">Transcription regulation</keyword>
<protein>
    <submittedName>
        <fullName evidence="6">Crp/Fnr family transcriptional regulator</fullName>
    </submittedName>
</protein>
<feature type="domain" description="HTH crp-type" evidence="5">
    <location>
        <begin position="152"/>
        <end position="224"/>
    </location>
</feature>
<dbReference type="PRINTS" id="PR00033">
    <property type="entry name" value="HTHASNC"/>
</dbReference>
<dbReference type="Gene3D" id="2.60.120.10">
    <property type="entry name" value="Jelly Rolls"/>
    <property type="match status" value="1"/>
</dbReference>
<comment type="caution">
    <text evidence="6">The sequence shown here is derived from an EMBL/GenBank/DDBJ whole genome shotgun (WGS) entry which is preliminary data.</text>
</comment>
<dbReference type="InterPro" id="IPR014710">
    <property type="entry name" value="RmlC-like_jellyroll"/>
</dbReference>
<dbReference type="InterPro" id="IPR000485">
    <property type="entry name" value="AsnC-type_HTH_dom"/>
</dbReference>
<dbReference type="Pfam" id="PF13545">
    <property type="entry name" value="HTH_Crp_2"/>
    <property type="match status" value="1"/>
</dbReference>
<sequence>MPATRPEFARIRLAFGKSAYFRALPPATLDTLAAASTLVHCPDGPLHGPNEAAQTFWLVLEGSVIVSWPSAAESVPVAAIGVGSFYCASSLVEGGMTVTEARAERHTVCATMPSERFRAIARADPAVAALVPKLLLQRFEAALSFAADAVSAKLPQRLARRLLAHGLAVGQDLGSTDVELRISQTDLARMLGASRSKVNEALRRLQEVGLIRIGYGRIVLVQCRGLSEIAGGWVPKL</sequence>
<dbReference type="InterPro" id="IPR036388">
    <property type="entry name" value="WH-like_DNA-bd_sf"/>
</dbReference>
<dbReference type="GO" id="GO:0043565">
    <property type="term" value="F:sequence-specific DNA binding"/>
    <property type="evidence" value="ECO:0007669"/>
    <property type="project" value="InterPro"/>
</dbReference>
<dbReference type="GO" id="GO:0006355">
    <property type="term" value="P:regulation of DNA-templated transcription"/>
    <property type="evidence" value="ECO:0007669"/>
    <property type="project" value="InterPro"/>
</dbReference>
<proteinExistence type="predicted"/>
<name>A0A931H8Y5_9BURK</name>
<evidence type="ECO:0000259" key="4">
    <source>
        <dbReference type="PROSITE" id="PS50042"/>
    </source>
</evidence>
<keyword evidence="7" id="KW-1185">Reference proteome</keyword>
<feature type="domain" description="Cyclic nucleotide-binding" evidence="4">
    <location>
        <begin position="50"/>
        <end position="120"/>
    </location>
</feature>
<evidence type="ECO:0000256" key="2">
    <source>
        <dbReference type="ARBA" id="ARBA00023125"/>
    </source>
</evidence>
<keyword evidence="2" id="KW-0238">DNA-binding</keyword>
<keyword evidence="3" id="KW-0804">Transcription</keyword>
<dbReference type="SUPFAM" id="SSF51206">
    <property type="entry name" value="cAMP-binding domain-like"/>
    <property type="match status" value="1"/>
</dbReference>
<evidence type="ECO:0000256" key="1">
    <source>
        <dbReference type="ARBA" id="ARBA00023015"/>
    </source>
</evidence>
<dbReference type="InterPro" id="IPR012318">
    <property type="entry name" value="HTH_CRP"/>
</dbReference>